<feature type="compositionally biased region" description="Polar residues" evidence="1">
    <location>
        <begin position="9"/>
        <end position="19"/>
    </location>
</feature>
<name>A0AA38W0M3_9PEZI</name>
<feature type="region of interest" description="Disordered" evidence="1">
    <location>
        <begin position="1"/>
        <end position="31"/>
    </location>
</feature>
<dbReference type="AlphaFoldDB" id="A0AA38W0M3"/>
<gene>
    <name evidence="2" type="ORF">NKR19_g1598</name>
</gene>
<comment type="caution">
    <text evidence="2">The sequence shown here is derived from an EMBL/GenBank/DDBJ whole genome shotgun (WGS) entry which is preliminary data.</text>
</comment>
<dbReference type="EMBL" id="JANBVN010000015">
    <property type="protein sequence ID" value="KAJ9162049.1"/>
    <property type="molecule type" value="Genomic_DNA"/>
</dbReference>
<evidence type="ECO:0000313" key="3">
    <source>
        <dbReference type="Proteomes" id="UP001174691"/>
    </source>
</evidence>
<reference evidence="2" key="1">
    <citation type="submission" date="2022-07" db="EMBL/GenBank/DDBJ databases">
        <title>Fungi with potential for degradation of polypropylene.</title>
        <authorList>
            <person name="Gostincar C."/>
        </authorList>
    </citation>
    <scope>NUCLEOTIDE SEQUENCE</scope>
    <source>
        <strain evidence="2">EXF-13287</strain>
    </source>
</reference>
<protein>
    <submittedName>
        <fullName evidence="2">Uncharacterized protein</fullName>
    </submittedName>
</protein>
<dbReference type="Proteomes" id="UP001174691">
    <property type="component" value="Unassembled WGS sequence"/>
</dbReference>
<organism evidence="2 3">
    <name type="scientific">Coniochaeta hoffmannii</name>
    <dbReference type="NCBI Taxonomy" id="91930"/>
    <lineage>
        <taxon>Eukaryota</taxon>
        <taxon>Fungi</taxon>
        <taxon>Dikarya</taxon>
        <taxon>Ascomycota</taxon>
        <taxon>Pezizomycotina</taxon>
        <taxon>Sordariomycetes</taxon>
        <taxon>Sordariomycetidae</taxon>
        <taxon>Coniochaetales</taxon>
        <taxon>Coniochaetaceae</taxon>
        <taxon>Coniochaeta</taxon>
    </lineage>
</organism>
<evidence type="ECO:0000256" key="1">
    <source>
        <dbReference type="SAM" id="MobiDB-lite"/>
    </source>
</evidence>
<proteinExistence type="predicted"/>
<accession>A0AA38W0M3</accession>
<sequence length="72" mass="8051">MERGEEDWTVTNSDISQSDIADPGTGMSDEDVLGPYIETGFQSDFLSMLSDWKTYAQNFTSLPCEVSRHVLV</sequence>
<evidence type="ECO:0000313" key="2">
    <source>
        <dbReference type="EMBL" id="KAJ9162049.1"/>
    </source>
</evidence>
<keyword evidence="3" id="KW-1185">Reference proteome</keyword>